<evidence type="ECO:0000313" key="2">
    <source>
        <dbReference type="EMBL" id="CAK1227878.1"/>
    </source>
</evidence>
<dbReference type="Proteomes" id="UP001314261">
    <property type="component" value="Unassembled WGS sequence"/>
</dbReference>
<organism evidence="2 3">
    <name type="scientific">Fructobacillus fructosus</name>
    <dbReference type="NCBI Taxonomy" id="1631"/>
    <lineage>
        <taxon>Bacteria</taxon>
        <taxon>Bacillati</taxon>
        <taxon>Bacillota</taxon>
        <taxon>Bacilli</taxon>
        <taxon>Lactobacillales</taxon>
        <taxon>Lactobacillaceae</taxon>
        <taxon>Fructobacillus</taxon>
    </lineage>
</organism>
<sequence>MSLTNEITTISIAAIATFATRFLPFIVFSGKKETPPFIVYLGERLPPAILGILVVYCYKSQLLQPSQETLFALVAGTMTIAIQFWRNNMLLSIFVGTLIYVTLGYVF</sequence>
<dbReference type="PIRSF" id="PIRSF003203">
    <property type="entry name" value="AzlD"/>
    <property type="match status" value="1"/>
</dbReference>
<accession>A0ABN9YMP2</accession>
<feature type="transmembrane region" description="Helical" evidence="1">
    <location>
        <begin position="38"/>
        <end position="58"/>
    </location>
</feature>
<feature type="transmembrane region" description="Helical" evidence="1">
    <location>
        <begin position="7"/>
        <end position="26"/>
    </location>
</feature>
<protein>
    <submittedName>
        <fullName evidence="2">Branched-chain amino acid transport protein AzlD (AzlD)</fullName>
    </submittedName>
</protein>
<feature type="transmembrane region" description="Helical" evidence="1">
    <location>
        <begin position="91"/>
        <end position="106"/>
    </location>
</feature>
<keyword evidence="1" id="KW-0812">Transmembrane</keyword>
<keyword evidence="3" id="KW-1185">Reference proteome</keyword>
<evidence type="ECO:0000256" key="1">
    <source>
        <dbReference type="SAM" id="Phobius"/>
    </source>
</evidence>
<dbReference type="Pfam" id="PF05437">
    <property type="entry name" value="AzlD"/>
    <property type="match status" value="1"/>
</dbReference>
<evidence type="ECO:0000313" key="3">
    <source>
        <dbReference type="Proteomes" id="UP001314261"/>
    </source>
</evidence>
<dbReference type="InterPro" id="IPR008407">
    <property type="entry name" value="Brnchd-chn_aa_trnsp_AzlD"/>
</dbReference>
<name>A0ABN9YMP2_9LACO</name>
<dbReference type="RefSeq" id="WP_187753288.1">
    <property type="nucleotide sequence ID" value="NZ_CAUZLN010000001.1"/>
</dbReference>
<keyword evidence="1" id="KW-0472">Membrane</keyword>
<comment type="caution">
    <text evidence="2">The sequence shown here is derived from an EMBL/GenBank/DDBJ whole genome shotgun (WGS) entry which is preliminary data.</text>
</comment>
<keyword evidence="1" id="KW-1133">Transmembrane helix</keyword>
<gene>
    <name evidence="2" type="ORF">R54839_PPFHFPJH_00285</name>
</gene>
<dbReference type="EMBL" id="CAUZLR010000001">
    <property type="protein sequence ID" value="CAK1227878.1"/>
    <property type="molecule type" value="Genomic_DNA"/>
</dbReference>
<proteinExistence type="predicted"/>
<reference evidence="2 3" key="1">
    <citation type="submission" date="2023-10" db="EMBL/GenBank/DDBJ databases">
        <authorList>
            <person name="Botero Cardona J."/>
        </authorList>
    </citation>
    <scope>NUCLEOTIDE SEQUENCE [LARGE SCALE GENOMIC DNA]</scope>
    <source>
        <strain evidence="2 3">R-54839</strain>
    </source>
</reference>